<protein>
    <submittedName>
        <fullName evidence="3">Transposase</fullName>
    </submittedName>
</protein>
<dbReference type="WBParaSite" id="jg9082">
    <property type="protein sequence ID" value="jg9082"/>
    <property type="gene ID" value="jg9082"/>
</dbReference>
<evidence type="ECO:0000256" key="1">
    <source>
        <dbReference type="SAM" id="MobiDB-lite"/>
    </source>
</evidence>
<evidence type="ECO:0000313" key="2">
    <source>
        <dbReference type="Proteomes" id="UP000887574"/>
    </source>
</evidence>
<sequence length="224" mass="25286">METKESKPACLPSLQDLWLYQGNPFNSSRDSSAKKKDGKTYRKMWRKLAAELDEKGPLKLEYAHFDNEPAVYNAFQSQFPDVGIKMCSFMSRQLQSAWEVAAKLNDLINYFKGTWLSLNDFFALHGMKGQITTNTAESYHGKLRHHFRVNSLLENGSHGSRSSNMLGRNAATAPHPSTAKKQSQESAELSARFSMLNKISTWCDNQVNDDALDEKSAPLLRMAT</sequence>
<organism evidence="2 3">
    <name type="scientific">Ditylenchus dipsaci</name>
    <dbReference type="NCBI Taxonomy" id="166011"/>
    <lineage>
        <taxon>Eukaryota</taxon>
        <taxon>Metazoa</taxon>
        <taxon>Ecdysozoa</taxon>
        <taxon>Nematoda</taxon>
        <taxon>Chromadorea</taxon>
        <taxon>Rhabditida</taxon>
        <taxon>Tylenchina</taxon>
        <taxon>Tylenchomorpha</taxon>
        <taxon>Sphaerularioidea</taxon>
        <taxon>Anguinidae</taxon>
        <taxon>Anguininae</taxon>
        <taxon>Ditylenchus</taxon>
    </lineage>
</organism>
<proteinExistence type="predicted"/>
<reference evidence="3" key="1">
    <citation type="submission" date="2022-11" db="UniProtKB">
        <authorList>
            <consortium name="WormBaseParasite"/>
        </authorList>
    </citation>
    <scope>IDENTIFICATION</scope>
</reference>
<dbReference type="AlphaFoldDB" id="A0A915ETC2"/>
<keyword evidence="2" id="KW-1185">Reference proteome</keyword>
<name>A0A915ETC2_9BILA</name>
<feature type="compositionally biased region" description="Polar residues" evidence="1">
    <location>
        <begin position="157"/>
        <end position="166"/>
    </location>
</feature>
<evidence type="ECO:0000313" key="3">
    <source>
        <dbReference type="WBParaSite" id="jg9082"/>
    </source>
</evidence>
<dbReference type="Proteomes" id="UP000887574">
    <property type="component" value="Unplaced"/>
</dbReference>
<accession>A0A915ETC2</accession>
<feature type="region of interest" description="Disordered" evidence="1">
    <location>
        <begin position="157"/>
        <end position="186"/>
    </location>
</feature>